<dbReference type="GO" id="GO:0009103">
    <property type="term" value="P:lipopolysaccharide biosynthetic process"/>
    <property type="evidence" value="ECO:0007669"/>
    <property type="project" value="TreeGrafter"/>
</dbReference>
<dbReference type="RefSeq" id="WP_061488684.1">
    <property type="nucleotide sequence ID" value="NZ_LHZT01000129.1"/>
</dbReference>
<dbReference type="InterPro" id="IPR002656">
    <property type="entry name" value="Acyl_transf_3_dom"/>
</dbReference>
<feature type="transmembrane region" description="Helical" evidence="1">
    <location>
        <begin position="310"/>
        <end position="331"/>
    </location>
</feature>
<dbReference type="PANTHER" id="PTHR23028">
    <property type="entry name" value="ACETYLTRANSFERASE"/>
    <property type="match status" value="1"/>
</dbReference>
<dbReference type="PANTHER" id="PTHR23028:SF53">
    <property type="entry name" value="ACYL_TRANSF_3 DOMAIN-CONTAINING PROTEIN"/>
    <property type="match status" value="1"/>
</dbReference>
<comment type="caution">
    <text evidence="3">The sequence shown here is derived from an EMBL/GenBank/DDBJ whole genome shotgun (WGS) entry which is preliminary data.</text>
</comment>
<keyword evidence="3" id="KW-0808">Transferase</keyword>
<accession>A0A149TS40</accession>
<feature type="transmembrane region" description="Helical" evidence="1">
    <location>
        <begin position="53"/>
        <end position="75"/>
    </location>
</feature>
<evidence type="ECO:0000256" key="1">
    <source>
        <dbReference type="SAM" id="Phobius"/>
    </source>
</evidence>
<evidence type="ECO:0000259" key="2">
    <source>
        <dbReference type="Pfam" id="PF01757"/>
    </source>
</evidence>
<dbReference type="AlphaFoldDB" id="A0A149TS40"/>
<evidence type="ECO:0000313" key="3">
    <source>
        <dbReference type="EMBL" id="KXV56012.1"/>
    </source>
</evidence>
<dbReference type="Pfam" id="PF01757">
    <property type="entry name" value="Acyl_transf_3"/>
    <property type="match status" value="1"/>
</dbReference>
<gene>
    <name evidence="3" type="ORF">AD947_13245</name>
</gene>
<feature type="domain" description="Acyltransferase 3" evidence="2">
    <location>
        <begin position="12"/>
        <end position="356"/>
    </location>
</feature>
<dbReference type="PATRIC" id="fig|104102.12.peg.1944"/>
<dbReference type="OrthoDB" id="9796461at2"/>
<keyword evidence="3" id="KW-0012">Acyltransferase</keyword>
<feature type="transmembrane region" description="Helical" evidence="1">
    <location>
        <begin position="127"/>
        <end position="147"/>
    </location>
</feature>
<feature type="transmembrane region" description="Helical" evidence="1">
    <location>
        <begin position="96"/>
        <end position="115"/>
    </location>
</feature>
<keyword evidence="1" id="KW-0812">Transmembrane</keyword>
<dbReference type="GO" id="GO:0016020">
    <property type="term" value="C:membrane"/>
    <property type="evidence" value="ECO:0007669"/>
    <property type="project" value="TreeGrafter"/>
</dbReference>
<evidence type="ECO:0000313" key="4">
    <source>
        <dbReference type="Proteomes" id="UP000075411"/>
    </source>
</evidence>
<dbReference type="Proteomes" id="UP000075411">
    <property type="component" value="Unassembled WGS sequence"/>
</dbReference>
<dbReference type="InterPro" id="IPR050879">
    <property type="entry name" value="Acyltransferase_3"/>
</dbReference>
<feature type="transmembrane region" description="Helical" evidence="1">
    <location>
        <begin position="12"/>
        <end position="33"/>
    </location>
</feature>
<sequence>MPQNTVRPTERNAGIDLLRGLSILIVVCHHLSIRIPLEQTLASYCLPPPVLRLFAYGGGNAVTMFFVISGFLITTRSYQTFGGLKDMKAFPFLAHRAARILPCLFALLLILSVLSQIGPQWFHFTDAGQTLAGAILSVLTCTFNWYEGQTTWAPPNWDVLWSLSIEEAFYLGFPALCLLPSMPRLFLLVALVLLGPLDQASLPHSNPVWRSKAYLPGFGAIATGVLSAMLCRKLSFSPVAGWTVTLAGACFALLELCAGPALWEIVGSWYVVFLTGGVALMLIGLTHVARSGHSTAPRRGTGWLQSFGRLSYEIYLTHMFVVMPAVTLFTASGGTAEGLGLALYPAVVGASWGLGVVVARFWSRPAARWLDQRWKNSLQAIPHKPPCVSPP</sequence>
<name>A0A149TS40_9PROT</name>
<feature type="transmembrane region" description="Helical" evidence="1">
    <location>
        <begin position="243"/>
        <end position="263"/>
    </location>
</feature>
<keyword evidence="1" id="KW-1133">Transmembrane helix</keyword>
<reference evidence="3 4" key="1">
    <citation type="submission" date="2015-06" db="EMBL/GenBank/DDBJ databases">
        <title>Improved classification and identification of acetic acid bacteria using matrix-assisted laser desorption/ionization time-of-flight mass spectrometry; Gluconobacter nephelii and Gluconobacter uchimurae are later heterotypic synonyms of Gluconobacter japonicus and Gluconobacter oxydans, respectively.</title>
        <authorList>
            <person name="Li L."/>
            <person name="Cleenwerck I."/>
            <person name="De Vuyst L."/>
            <person name="Vandamme P."/>
        </authorList>
    </citation>
    <scope>NUCLEOTIDE SEQUENCE [LARGE SCALE GENOMIC DNA]</scope>
    <source>
        <strain evidence="3 4">LMG 1663</strain>
    </source>
</reference>
<feature type="transmembrane region" description="Helical" evidence="1">
    <location>
        <begin position="343"/>
        <end position="363"/>
    </location>
</feature>
<dbReference type="EMBL" id="LHZT01000129">
    <property type="protein sequence ID" value="KXV56012.1"/>
    <property type="molecule type" value="Genomic_DNA"/>
</dbReference>
<keyword evidence="1" id="KW-0472">Membrane</keyword>
<protein>
    <submittedName>
        <fullName evidence="3">Lipopolysaccharide modification acyltransferase</fullName>
    </submittedName>
</protein>
<dbReference type="GO" id="GO:0016747">
    <property type="term" value="F:acyltransferase activity, transferring groups other than amino-acyl groups"/>
    <property type="evidence" value="ECO:0007669"/>
    <property type="project" value="InterPro"/>
</dbReference>
<feature type="transmembrane region" description="Helical" evidence="1">
    <location>
        <begin position="269"/>
        <end position="289"/>
    </location>
</feature>
<proteinExistence type="predicted"/>
<organism evidence="3 4">
    <name type="scientific">Acetobacter tropicalis</name>
    <dbReference type="NCBI Taxonomy" id="104102"/>
    <lineage>
        <taxon>Bacteria</taxon>
        <taxon>Pseudomonadati</taxon>
        <taxon>Pseudomonadota</taxon>
        <taxon>Alphaproteobacteria</taxon>
        <taxon>Acetobacterales</taxon>
        <taxon>Acetobacteraceae</taxon>
        <taxon>Acetobacter</taxon>
    </lineage>
</organism>